<name>A0AAD1W233_PELCU</name>
<organism evidence="1 2">
    <name type="scientific">Pelobates cultripes</name>
    <name type="common">Western spadefoot toad</name>
    <dbReference type="NCBI Taxonomy" id="61616"/>
    <lineage>
        <taxon>Eukaryota</taxon>
        <taxon>Metazoa</taxon>
        <taxon>Chordata</taxon>
        <taxon>Craniata</taxon>
        <taxon>Vertebrata</taxon>
        <taxon>Euteleostomi</taxon>
        <taxon>Amphibia</taxon>
        <taxon>Batrachia</taxon>
        <taxon>Anura</taxon>
        <taxon>Pelobatoidea</taxon>
        <taxon>Pelobatidae</taxon>
        <taxon>Pelobates</taxon>
    </lineage>
</organism>
<keyword evidence="2" id="KW-1185">Reference proteome</keyword>
<gene>
    <name evidence="1" type="ORF">PECUL_23A010448</name>
</gene>
<dbReference type="AlphaFoldDB" id="A0AAD1W233"/>
<proteinExistence type="predicted"/>
<dbReference type="EMBL" id="OW240915">
    <property type="protein sequence ID" value="CAH2285485.1"/>
    <property type="molecule type" value="Genomic_DNA"/>
</dbReference>
<evidence type="ECO:0000313" key="1">
    <source>
        <dbReference type="EMBL" id="CAH2285485.1"/>
    </source>
</evidence>
<evidence type="ECO:0000313" key="2">
    <source>
        <dbReference type="Proteomes" id="UP001295444"/>
    </source>
</evidence>
<dbReference type="Proteomes" id="UP001295444">
    <property type="component" value="Chromosome 04"/>
</dbReference>
<accession>A0AAD1W233</accession>
<sequence>MEKKRQPPATLTNRGICRLQPTTADHEVRPEGPRPGKAMIKIVSSTMTGLTGKEATPVLTPIYHTSLQRKAKHLRTPQRTALCSPIPGKDKEPVQCWYWLLESPRAGGVLQMACAAKLTRRHWVPRCRRVNSWTSIPGR</sequence>
<reference evidence="1" key="1">
    <citation type="submission" date="2022-03" db="EMBL/GenBank/DDBJ databases">
        <authorList>
            <person name="Alioto T."/>
            <person name="Alioto T."/>
            <person name="Gomez Garrido J."/>
        </authorList>
    </citation>
    <scope>NUCLEOTIDE SEQUENCE</scope>
</reference>
<protein>
    <submittedName>
        <fullName evidence="1">Uncharacterized protein</fullName>
    </submittedName>
</protein>